<comment type="caution">
    <text evidence="2">The sequence shown here is derived from an EMBL/GenBank/DDBJ whole genome shotgun (WGS) entry which is preliminary data.</text>
</comment>
<keyword evidence="3" id="KW-1185">Reference proteome</keyword>
<proteinExistence type="predicted"/>
<dbReference type="InterPro" id="IPR039098">
    <property type="entry name" value="TINF2"/>
</dbReference>
<evidence type="ECO:0000259" key="1">
    <source>
        <dbReference type="Pfam" id="PF14973"/>
    </source>
</evidence>
<dbReference type="OrthoDB" id="9948370at2759"/>
<dbReference type="PANTHER" id="PTHR15512:SF0">
    <property type="entry name" value="TERF1-INTERACTING NUCLEAR FACTOR 2"/>
    <property type="match status" value="1"/>
</dbReference>
<name>A0A9Q1DFD4_CONCO</name>
<dbReference type="PANTHER" id="PTHR15512">
    <property type="entry name" value="TERF1-INTERACTING NUCLEAR FACTOR 2"/>
    <property type="match status" value="1"/>
</dbReference>
<dbReference type="CDD" id="cd11657">
    <property type="entry name" value="TIN2_N"/>
    <property type="match status" value="1"/>
</dbReference>
<gene>
    <name evidence="2" type="ORF">COCON_G00113750</name>
</gene>
<dbReference type="Proteomes" id="UP001152803">
    <property type="component" value="Unassembled WGS sequence"/>
</dbReference>
<dbReference type="GO" id="GO:0016233">
    <property type="term" value="P:telomere capping"/>
    <property type="evidence" value="ECO:0007669"/>
    <property type="project" value="InterPro"/>
</dbReference>
<dbReference type="EMBL" id="JAFJMO010000008">
    <property type="protein sequence ID" value="KAJ8268768.1"/>
    <property type="molecule type" value="Genomic_DNA"/>
</dbReference>
<dbReference type="GO" id="GO:0070187">
    <property type="term" value="C:shelterin complex"/>
    <property type="evidence" value="ECO:0007669"/>
    <property type="project" value="InterPro"/>
</dbReference>
<reference evidence="2" key="1">
    <citation type="journal article" date="2023" name="Science">
        <title>Genome structures resolve the early diversification of teleost fishes.</title>
        <authorList>
            <person name="Parey E."/>
            <person name="Louis A."/>
            <person name="Montfort J."/>
            <person name="Bouchez O."/>
            <person name="Roques C."/>
            <person name="Iampietro C."/>
            <person name="Lluch J."/>
            <person name="Castinel A."/>
            <person name="Donnadieu C."/>
            <person name="Desvignes T."/>
            <person name="Floi Bucao C."/>
            <person name="Jouanno E."/>
            <person name="Wen M."/>
            <person name="Mejri S."/>
            <person name="Dirks R."/>
            <person name="Jansen H."/>
            <person name="Henkel C."/>
            <person name="Chen W.J."/>
            <person name="Zahm M."/>
            <person name="Cabau C."/>
            <person name="Klopp C."/>
            <person name="Thompson A.W."/>
            <person name="Robinson-Rechavi M."/>
            <person name="Braasch I."/>
            <person name="Lecointre G."/>
            <person name="Bobe J."/>
            <person name="Postlethwait J.H."/>
            <person name="Berthelot C."/>
            <person name="Roest Crollius H."/>
            <person name="Guiguen Y."/>
        </authorList>
    </citation>
    <scope>NUCLEOTIDE SEQUENCE</scope>
    <source>
        <strain evidence="2">Concon-B</strain>
    </source>
</reference>
<dbReference type="GO" id="GO:1904356">
    <property type="term" value="P:regulation of telomere maintenance via telomere lengthening"/>
    <property type="evidence" value="ECO:0007669"/>
    <property type="project" value="TreeGrafter"/>
</dbReference>
<dbReference type="AlphaFoldDB" id="A0A9Q1DFD4"/>
<dbReference type="Pfam" id="PF14973">
    <property type="entry name" value="TINF2_N"/>
    <property type="match status" value="1"/>
</dbReference>
<protein>
    <recommendedName>
        <fullName evidence="1">TERF1-interacting nuclear factor 2 N-terminal domain-containing protein</fullName>
    </recommendedName>
</protein>
<accession>A0A9Q1DFD4</accession>
<dbReference type="GO" id="GO:0042162">
    <property type="term" value="F:telomeric DNA binding"/>
    <property type="evidence" value="ECO:0007669"/>
    <property type="project" value="TreeGrafter"/>
</dbReference>
<dbReference type="InterPro" id="IPR029400">
    <property type="entry name" value="TINF2_N"/>
</dbReference>
<feature type="domain" description="TERF1-interacting nuclear factor 2 N-terminal" evidence="1">
    <location>
        <begin position="33"/>
        <end position="176"/>
    </location>
</feature>
<organism evidence="2 3">
    <name type="scientific">Conger conger</name>
    <name type="common">Conger eel</name>
    <name type="synonym">Muraena conger</name>
    <dbReference type="NCBI Taxonomy" id="82655"/>
    <lineage>
        <taxon>Eukaryota</taxon>
        <taxon>Metazoa</taxon>
        <taxon>Chordata</taxon>
        <taxon>Craniata</taxon>
        <taxon>Vertebrata</taxon>
        <taxon>Euteleostomi</taxon>
        <taxon>Actinopterygii</taxon>
        <taxon>Neopterygii</taxon>
        <taxon>Teleostei</taxon>
        <taxon>Anguilliformes</taxon>
        <taxon>Congridae</taxon>
        <taxon>Conger</taxon>
    </lineage>
</organism>
<evidence type="ECO:0000313" key="2">
    <source>
        <dbReference type="EMBL" id="KAJ8268768.1"/>
    </source>
</evidence>
<sequence length="196" mass="22396">MESKISTEKEQALPLSALRMLAPPTRLFSAAMWCVMQRRNALHYGKLEEFVTSISEAVPGLLSDRHRAKLTLGLRARLILELCRGPDPPDSSLILPHLRRLRPPVGNRDQKVQAASWAFQQQVRNLLDSPAERRRFFQEEVFVGQYGPQFDCALEKLLWEFLSRLDQLLPMPDLAQTVSWLSAAPVCWRTWSSLSS</sequence>
<evidence type="ECO:0000313" key="3">
    <source>
        <dbReference type="Proteomes" id="UP001152803"/>
    </source>
</evidence>